<name>A0A4Y3PFU1_BREPA</name>
<accession>A0A4Y3PFU1</accession>
<keyword evidence="2" id="KW-1185">Reference proteome</keyword>
<dbReference type="STRING" id="54914.AV540_04490"/>
<organism evidence="1 2">
    <name type="scientific">Brevibacillus parabrevis</name>
    <dbReference type="NCBI Taxonomy" id="54914"/>
    <lineage>
        <taxon>Bacteria</taxon>
        <taxon>Bacillati</taxon>
        <taxon>Bacillota</taxon>
        <taxon>Bacilli</taxon>
        <taxon>Bacillales</taxon>
        <taxon>Paenibacillaceae</taxon>
        <taxon>Brevibacillus</taxon>
    </lineage>
</organism>
<evidence type="ECO:0000313" key="2">
    <source>
        <dbReference type="Proteomes" id="UP000316882"/>
    </source>
</evidence>
<dbReference type="AlphaFoldDB" id="A0A4Y3PFU1"/>
<dbReference type="PANTHER" id="PTHR37814">
    <property type="entry name" value="CONSERVED MEMBRANE PROTEIN"/>
    <property type="match status" value="1"/>
</dbReference>
<proteinExistence type="predicted"/>
<dbReference type="EMBL" id="BJMH01000004">
    <property type="protein sequence ID" value="GEB31595.1"/>
    <property type="molecule type" value="Genomic_DNA"/>
</dbReference>
<dbReference type="InterPro" id="IPR038728">
    <property type="entry name" value="YkvI-like"/>
</dbReference>
<comment type="caution">
    <text evidence="1">The sequence shown here is derived from an EMBL/GenBank/DDBJ whole genome shotgun (WGS) entry which is preliminary data.</text>
</comment>
<dbReference type="Proteomes" id="UP000316882">
    <property type="component" value="Unassembled WGS sequence"/>
</dbReference>
<dbReference type="PANTHER" id="PTHR37814:SF1">
    <property type="entry name" value="MEMBRANE PROTEIN"/>
    <property type="match status" value="1"/>
</dbReference>
<evidence type="ECO:0008006" key="3">
    <source>
        <dbReference type="Google" id="ProtNLM"/>
    </source>
</evidence>
<sequence>MDKVAWQIAILFAGSALGGHYLGGYEWLRFFTYFGSWGTVGIALAGIGIGWICLQLLNYCHRHQVGSLYELYLFLFGEAFASSLSMITHLFLLAYVGVMLGQQSAQLIPGLSSVWFVLLSLIVTISFLFKRWQWIVTGSGICLGAGLLFFALLFLRQPHVPIPGLGYQMNGSWVIHAVFFLALHLLLALVVLLPVAGRTDQPNAVRLGVGMGTGITLLFLLLGQAIFLSHWHDIHTSLSPVQLISSRLLPAGNWLFAILALIEGGVLSALFLHSLALPVTLRHQLQMPPLLFVMLLLVGVFALLPLFLPWSVSVVASGATYCGLFLIVWFIWKRQT</sequence>
<protein>
    <recommendedName>
        <fullName evidence="3">Transporter</fullName>
    </recommendedName>
</protein>
<reference evidence="1 2" key="1">
    <citation type="submission" date="2019-06" db="EMBL/GenBank/DDBJ databases">
        <title>Whole genome shotgun sequence of Brevibacillus parabrevis NBRC 12334.</title>
        <authorList>
            <person name="Hosoyama A."/>
            <person name="Uohara A."/>
            <person name="Ohji S."/>
            <person name="Ichikawa N."/>
        </authorList>
    </citation>
    <scope>NUCLEOTIDE SEQUENCE [LARGE SCALE GENOMIC DNA]</scope>
    <source>
        <strain evidence="1 2">NBRC 12334</strain>
    </source>
</reference>
<gene>
    <name evidence="1" type="ORF">BPA01_11750</name>
</gene>
<dbReference type="RefSeq" id="WP_122965818.1">
    <property type="nucleotide sequence ID" value="NZ_BJMH01000004.1"/>
</dbReference>
<evidence type="ECO:0000313" key="1">
    <source>
        <dbReference type="EMBL" id="GEB31595.1"/>
    </source>
</evidence>